<evidence type="ECO:0000259" key="1">
    <source>
        <dbReference type="Pfam" id="PF13649"/>
    </source>
</evidence>
<dbReference type="Gene3D" id="3.40.50.150">
    <property type="entry name" value="Vaccinia Virus protein VP39"/>
    <property type="match status" value="1"/>
</dbReference>
<dbReference type="SUPFAM" id="SSF53335">
    <property type="entry name" value="S-adenosyl-L-methionine-dependent methyltransferases"/>
    <property type="match status" value="1"/>
</dbReference>
<dbReference type="InterPro" id="IPR029063">
    <property type="entry name" value="SAM-dependent_MTases_sf"/>
</dbReference>
<keyword evidence="3" id="KW-1185">Reference proteome</keyword>
<dbReference type="Pfam" id="PF13649">
    <property type="entry name" value="Methyltransf_25"/>
    <property type="match status" value="1"/>
</dbReference>
<feature type="domain" description="Methyltransferase" evidence="1">
    <location>
        <begin position="48"/>
        <end position="133"/>
    </location>
</feature>
<gene>
    <name evidence="2" type="ORF">Rmf_05860</name>
</gene>
<name>A0ABM7XYX1_9PROT</name>
<reference evidence="2 3" key="1">
    <citation type="journal article" date="2016" name="Microbes Environ.">
        <title>Phylogenetically diverse aerobic anoxygenic phototrophic bacteria isolated from epilithic biofilms in Tama river, Japan.</title>
        <authorList>
            <person name="Hirose S."/>
            <person name="Matsuura K."/>
            <person name="Haruta S."/>
        </authorList>
    </citation>
    <scope>NUCLEOTIDE SEQUENCE [LARGE SCALE GENOMIC DNA]</scope>
    <source>
        <strain evidence="2 3">S08</strain>
    </source>
</reference>
<proteinExistence type="predicted"/>
<dbReference type="EMBL" id="AP025637">
    <property type="protein sequence ID" value="BDG70657.1"/>
    <property type="molecule type" value="Genomic_DNA"/>
</dbReference>
<organism evidence="2 3">
    <name type="scientific">Roseomonas fluvialis</name>
    <dbReference type="NCBI Taxonomy" id="1750527"/>
    <lineage>
        <taxon>Bacteria</taxon>
        <taxon>Pseudomonadati</taxon>
        <taxon>Pseudomonadota</taxon>
        <taxon>Alphaproteobacteria</taxon>
        <taxon>Acetobacterales</taxon>
        <taxon>Roseomonadaceae</taxon>
        <taxon>Roseomonas</taxon>
    </lineage>
</organism>
<evidence type="ECO:0000313" key="2">
    <source>
        <dbReference type="EMBL" id="BDG70657.1"/>
    </source>
</evidence>
<evidence type="ECO:0000313" key="3">
    <source>
        <dbReference type="Proteomes" id="UP000831327"/>
    </source>
</evidence>
<dbReference type="RefSeq" id="WP_244457974.1">
    <property type="nucleotide sequence ID" value="NZ_AP025637.1"/>
</dbReference>
<dbReference type="InterPro" id="IPR041698">
    <property type="entry name" value="Methyltransf_25"/>
</dbReference>
<sequence>MLDLAAQVADRYRGASRSARGFIRGKLRSDPAVAALLALGAAQGFGRVLDLGCGRGQLGIALLLADAATALHGIDIDARKVALARDAARDLPAAFDAADLATLESMPPADTVLLIDVLLQLPPQAQDALLLRIMDAAPRRILVRAFDPDRGWRSAIGFGMERIRRRLGGDRGLAGMVAPRPVAAIAAPLQAAGFAVTITPCWAGTPLPNVLLVAQRP</sequence>
<dbReference type="Proteomes" id="UP000831327">
    <property type="component" value="Chromosome"/>
</dbReference>
<protein>
    <recommendedName>
        <fullName evidence="1">Methyltransferase domain-containing protein</fullName>
    </recommendedName>
</protein>
<accession>A0ABM7XYX1</accession>